<gene>
    <name evidence="7" type="ORF">KFL_000010440</name>
</gene>
<dbReference type="InterPro" id="IPR006140">
    <property type="entry name" value="D-isomer_DH_NAD-bd"/>
</dbReference>
<dbReference type="Gene3D" id="3.40.50.720">
    <property type="entry name" value="NAD(P)-binding Rossmann-like Domain"/>
    <property type="match status" value="2"/>
</dbReference>
<dbReference type="GO" id="GO:0030267">
    <property type="term" value="F:glyoxylate reductase (NADPH) activity"/>
    <property type="evidence" value="ECO:0000318"/>
    <property type="project" value="GO_Central"/>
</dbReference>
<sequence>MEQAGSGEGKAEKDGPVHVLTASPSAVGPAWGRLVEKLADAGFTVHKLWEQADADTFFANDGDQIKAVVPGHEGVNGEMMDRLPNLEIIANFGVGYDAIDVNAAKDRGIRVTNTPDVLSDDVADLALALMLDVSRRLTLADRYVREGKWEEGNFPIQRKVSGKKVGILGLGRIGQAIASRASAFHMKVAYHGRHEKSGVPYEYHSSLVDLAKACDFLVIACPGGASTRHLVNKEVLEALGPKGCLVNIARGSVVVESELVKALAEGRLGSAGLDVFEDEPRVPEELRKMDNVVLQPHIGSATFETREDMADLVVRNLTAHFSGKELPTPVA</sequence>
<dbReference type="InterPro" id="IPR006139">
    <property type="entry name" value="D-isomer_2_OHA_DH_cat_dom"/>
</dbReference>
<dbReference type="GO" id="GO:0005829">
    <property type="term" value="C:cytosol"/>
    <property type="evidence" value="ECO:0000318"/>
    <property type="project" value="GO_Central"/>
</dbReference>
<feature type="domain" description="D-isomer specific 2-hydroxyacid dehydrogenase NAD-binding" evidence="6">
    <location>
        <begin position="127"/>
        <end position="299"/>
    </location>
</feature>
<feature type="domain" description="D-isomer specific 2-hydroxyacid dehydrogenase catalytic" evidence="5">
    <location>
        <begin position="65"/>
        <end position="330"/>
    </location>
</feature>
<accession>A0A0U9HTA9</accession>
<protein>
    <submittedName>
        <fullName evidence="7">D-isomer-specific 2-hydroxy acid dehydrogenase superfamily</fullName>
    </submittedName>
</protein>
<dbReference type="GO" id="GO:0016618">
    <property type="term" value="F:hydroxypyruvate reductase [NAD(P)H] activity"/>
    <property type="evidence" value="ECO:0000318"/>
    <property type="project" value="GO_Central"/>
</dbReference>
<keyword evidence="2 4" id="KW-0560">Oxidoreductase</keyword>
<evidence type="ECO:0000256" key="2">
    <source>
        <dbReference type="ARBA" id="ARBA00023002"/>
    </source>
</evidence>
<keyword evidence="8" id="KW-1185">Reference proteome</keyword>
<keyword evidence="1" id="KW-0521">NADP</keyword>
<dbReference type="PANTHER" id="PTHR10996">
    <property type="entry name" value="2-HYDROXYACID DEHYDROGENASE-RELATED"/>
    <property type="match status" value="1"/>
</dbReference>
<evidence type="ECO:0000256" key="4">
    <source>
        <dbReference type="RuleBase" id="RU003719"/>
    </source>
</evidence>
<dbReference type="AlphaFoldDB" id="A0A0U9HTA9"/>
<dbReference type="Proteomes" id="UP000054558">
    <property type="component" value="Unassembled WGS sequence"/>
</dbReference>
<dbReference type="EMBL" id="DF236950">
    <property type="protein sequence ID" value="GAQ77595.1"/>
    <property type="molecule type" value="Genomic_DNA"/>
</dbReference>
<proteinExistence type="inferred from homology"/>
<evidence type="ECO:0000256" key="1">
    <source>
        <dbReference type="ARBA" id="ARBA00022857"/>
    </source>
</evidence>
<dbReference type="CDD" id="cd12156">
    <property type="entry name" value="HPPR"/>
    <property type="match status" value="1"/>
</dbReference>
<dbReference type="PANTHER" id="PTHR10996:SF178">
    <property type="entry name" value="2-HYDROXYACID DEHYDROGENASE YGL185C-RELATED"/>
    <property type="match status" value="1"/>
</dbReference>
<dbReference type="Pfam" id="PF00389">
    <property type="entry name" value="2-Hacid_dh"/>
    <property type="match status" value="1"/>
</dbReference>
<dbReference type="OrthoDB" id="298012at2759"/>
<dbReference type="InterPro" id="IPR050223">
    <property type="entry name" value="D-isomer_2-hydroxyacid_DH"/>
</dbReference>
<reference evidence="7 8" key="1">
    <citation type="journal article" date="2014" name="Nat. Commun.">
        <title>Klebsormidium flaccidum genome reveals primary factors for plant terrestrial adaptation.</title>
        <authorList>
            <person name="Hori K."/>
            <person name="Maruyama F."/>
            <person name="Fujisawa T."/>
            <person name="Togashi T."/>
            <person name="Yamamoto N."/>
            <person name="Seo M."/>
            <person name="Sato S."/>
            <person name="Yamada T."/>
            <person name="Mori H."/>
            <person name="Tajima N."/>
            <person name="Moriyama T."/>
            <person name="Ikeuchi M."/>
            <person name="Watanabe M."/>
            <person name="Wada H."/>
            <person name="Kobayashi K."/>
            <person name="Saito M."/>
            <person name="Masuda T."/>
            <person name="Sasaki-Sekimoto Y."/>
            <person name="Mashiguchi K."/>
            <person name="Awai K."/>
            <person name="Shimojima M."/>
            <person name="Masuda S."/>
            <person name="Iwai M."/>
            <person name="Nobusawa T."/>
            <person name="Narise T."/>
            <person name="Kondo S."/>
            <person name="Saito H."/>
            <person name="Sato R."/>
            <person name="Murakawa M."/>
            <person name="Ihara Y."/>
            <person name="Oshima-Yamada Y."/>
            <person name="Ohtaka K."/>
            <person name="Satoh M."/>
            <person name="Sonobe K."/>
            <person name="Ishii M."/>
            <person name="Ohtani R."/>
            <person name="Kanamori-Sato M."/>
            <person name="Honoki R."/>
            <person name="Miyazaki D."/>
            <person name="Mochizuki H."/>
            <person name="Umetsu J."/>
            <person name="Higashi K."/>
            <person name="Shibata D."/>
            <person name="Kamiya Y."/>
            <person name="Sato N."/>
            <person name="Nakamura Y."/>
            <person name="Tabata S."/>
            <person name="Ida S."/>
            <person name="Kurokawa K."/>
            <person name="Ohta H."/>
        </authorList>
    </citation>
    <scope>NUCLEOTIDE SEQUENCE [LARGE SCALE GENOMIC DNA]</scope>
    <source>
        <strain evidence="7 8">NIES-2285</strain>
    </source>
</reference>
<dbReference type="SUPFAM" id="SSF51735">
    <property type="entry name" value="NAD(P)-binding Rossmann-fold domains"/>
    <property type="match status" value="1"/>
</dbReference>
<dbReference type="Pfam" id="PF02826">
    <property type="entry name" value="2-Hacid_dh_C"/>
    <property type="match status" value="1"/>
</dbReference>
<evidence type="ECO:0000313" key="7">
    <source>
        <dbReference type="EMBL" id="GAQ77595.1"/>
    </source>
</evidence>
<keyword evidence="3" id="KW-0520">NAD</keyword>
<dbReference type="OMA" id="HMGTETC"/>
<evidence type="ECO:0000313" key="8">
    <source>
        <dbReference type="Proteomes" id="UP000054558"/>
    </source>
</evidence>
<evidence type="ECO:0000259" key="5">
    <source>
        <dbReference type="Pfam" id="PF00389"/>
    </source>
</evidence>
<organism evidence="7 8">
    <name type="scientific">Klebsormidium nitens</name>
    <name type="common">Green alga</name>
    <name type="synonym">Ulothrix nitens</name>
    <dbReference type="NCBI Taxonomy" id="105231"/>
    <lineage>
        <taxon>Eukaryota</taxon>
        <taxon>Viridiplantae</taxon>
        <taxon>Streptophyta</taxon>
        <taxon>Klebsormidiophyceae</taxon>
        <taxon>Klebsormidiales</taxon>
        <taxon>Klebsormidiaceae</taxon>
        <taxon>Klebsormidium</taxon>
    </lineage>
</organism>
<dbReference type="FunFam" id="3.40.50.720:FF:000213">
    <property type="entry name" value="Putative 2-hydroxyacid dehydrogenase"/>
    <property type="match status" value="1"/>
</dbReference>
<dbReference type="InterPro" id="IPR036291">
    <property type="entry name" value="NAD(P)-bd_dom_sf"/>
</dbReference>
<dbReference type="STRING" id="105231.A0A0U9HTA9"/>
<dbReference type="GO" id="GO:0051287">
    <property type="term" value="F:NAD binding"/>
    <property type="evidence" value="ECO:0007669"/>
    <property type="project" value="InterPro"/>
</dbReference>
<evidence type="ECO:0000259" key="6">
    <source>
        <dbReference type="Pfam" id="PF02826"/>
    </source>
</evidence>
<evidence type="ECO:0000256" key="3">
    <source>
        <dbReference type="ARBA" id="ARBA00023027"/>
    </source>
</evidence>
<name>A0A0U9HTA9_KLENI</name>
<dbReference type="SUPFAM" id="SSF52283">
    <property type="entry name" value="Formate/glycerate dehydrogenase catalytic domain-like"/>
    <property type="match status" value="1"/>
</dbReference>
<comment type="similarity">
    <text evidence="4">Belongs to the D-isomer specific 2-hydroxyacid dehydrogenase family.</text>
</comment>